<dbReference type="GO" id="GO:0006355">
    <property type="term" value="P:regulation of DNA-templated transcription"/>
    <property type="evidence" value="ECO:0000318"/>
    <property type="project" value="GO_Central"/>
</dbReference>
<dbReference type="EMBL" id="KB096590">
    <property type="protein sequence ID" value="ESO03688.1"/>
    <property type="molecule type" value="Genomic_DNA"/>
</dbReference>
<dbReference type="CTD" id="20204514"/>
<organism evidence="6 7">
    <name type="scientific">Helobdella robusta</name>
    <name type="common">Californian leech</name>
    <dbReference type="NCBI Taxonomy" id="6412"/>
    <lineage>
        <taxon>Eukaryota</taxon>
        <taxon>Metazoa</taxon>
        <taxon>Spiralia</taxon>
        <taxon>Lophotrochozoa</taxon>
        <taxon>Annelida</taxon>
        <taxon>Clitellata</taxon>
        <taxon>Hirudinea</taxon>
        <taxon>Rhynchobdellida</taxon>
        <taxon>Glossiphoniidae</taxon>
        <taxon>Helobdella</taxon>
    </lineage>
</organism>
<evidence type="ECO:0000256" key="2">
    <source>
        <dbReference type="ARBA" id="ARBA00009389"/>
    </source>
</evidence>
<sequence>MTSFKPIDSKKEEFRKYLEKVGIMDVLTKALVSLYEEPEKPDDALDFLRQHLLGKSSESVELEALRLELCELKVRYAQLQEEHIDVVSKLSKYEMTEAMAKTTPSTPPHVRAPSSPNQEPTDPNQNIDDNQAFPAKDSTELTSTESATSSL</sequence>
<dbReference type="OMA" id="LRMFEEP"/>
<protein>
    <recommendedName>
        <fullName evidence="8">c-Myc-binding protein</fullName>
    </recommendedName>
</protein>
<dbReference type="GO" id="GO:0005634">
    <property type="term" value="C:nucleus"/>
    <property type="evidence" value="ECO:0000318"/>
    <property type="project" value="GO_Central"/>
</dbReference>
<dbReference type="CDD" id="cd21937">
    <property type="entry name" value="ZIP_MycBP-like"/>
    <property type="match status" value="1"/>
</dbReference>
<dbReference type="InParanoid" id="T1F6R5"/>
<evidence type="ECO:0000313" key="7">
    <source>
        <dbReference type="Proteomes" id="UP000015101"/>
    </source>
</evidence>
<dbReference type="GO" id="GO:0003713">
    <property type="term" value="F:transcription coactivator activity"/>
    <property type="evidence" value="ECO:0000318"/>
    <property type="project" value="GO_Central"/>
</dbReference>
<dbReference type="AlphaFoldDB" id="T1F6R5"/>
<dbReference type="STRING" id="6412.T1F6R5"/>
<dbReference type="EnsemblMetazoa" id="HelroT173386">
    <property type="protein sequence ID" value="HelroP173386"/>
    <property type="gene ID" value="HelroG173386"/>
</dbReference>
<keyword evidence="3" id="KW-0539">Nucleus</keyword>
<comment type="similarity">
    <text evidence="2">Belongs to the AMY1 family.</text>
</comment>
<dbReference type="PANTHER" id="PTHR13168">
    <property type="entry name" value="ASSOCIATE OF C-MYC AMY-1"/>
    <property type="match status" value="1"/>
</dbReference>
<evidence type="ECO:0000313" key="5">
    <source>
        <dbReference type="EMBL" id="ESO03688.1"/>
    </source>
</evidence>
<evidence type="ECO:0000256" key="3">
    <source>
        <dbReference type="ARBA" id="ARBA00023242"/>
    </source>
</evidence>
<evidence type="ECO:0000313" key="6">
    <source>
        <dbReference type="EnsemblMetazoa" id="HelroP173386"/>
    </source>
</evidence>
<feature type="compositionally biased region" description="Polar residues" evidence="4">
    <location>
        <begin position="114"/>
        <end position="129"/>
    </location>
</feature>
<dbReference type="RefSeq" id="XP_009018245.1">
    <property type="nucleotide sequence ID" value="XM_009019997.1"/>
</dbReference>
<dbReference type="PANTHER" id="PTHR13168:SF0">
    <property type="entry name" value="C-MYC-BINDING PROTEIN"/>
    <property type="match status" value="1"/>
</dbReference>
<feature type="region of interest" description="Disordered" evidence="4">
    <location>
        <begin position="97"/>
        <end position="151"/>
    </location>
</feature>
<dbReference type="OrthoDB" id="524165at2759"/>
<reference evidence="5 7" key="2">
    <citation type="journal article" date="2013" name="Nature">
        <title>Insights into bilaterian evolution from three spiralian genomes.</title>
        <authorList>
            <person name="Simakov O."/>
            <person name="Marletaz F."/>
            <person name="Cho S.J."/>
            <person name="Edsinger-Gonzales E."/>
            <person name="Havlak P."/>
            <person name="Hellsten U."/>
            <person name="Kuo D.H."/>
            <person name="Larsson T."/>
            <person name="Lv J."/>
            <person name="Arendt D."/>
            <person name="Savage R."/>
            <person name="Osoegawa K."/>
            <person name="de Jong P."/>
            <person name="Grimwood J."/>
            <person name="Chapman J.A."/>
            <person name="Shapiro H."/>
            <person name="Aerts A."/>
            <person name="Otillar R.P."/>
            <person name="Terry A.Y."/>
            <person name="Boore J.L."/>
            <person name="Grigoriev I.V."/>
            <person name="Lindberg D.R."/>
            <person name="Seaver E.C."/>
            <person name="Weisblat D.A."/>
            <person name="Putnam N.H."/>
            <person name="Rokhsar D.S."/>
        </authorList>
    </citation>
    <scope>NUCLEOTIDE SEQUENCE</scope>
</reference>
<dbReference type="GeneID" id="20204514"/>
<evidence type="ECO:0008006" key="8">
    <source>
        <dbReference type="Google" id="ProtNLM"/>
    </source>
</evidence>
<dbReference type="Gene3D" id="6.10.250.1060">
    <property type="match status" value="1"/>
</dbReference>
<dbReference type="PRINTS" id="PR02028">
    <property type="entry name" value="CMYCBINDINGP"/>
</dbReference>
<proteinExistence type="inferred from homology"/>
<evidence type="ECO:0000256" key="1">
    <source>
        <dbReference type="ARBA" id="ARBA00004123"/>
    </source>
</evidence>
<dbReference type="eggNOG" id="ENOG502S7GH">
    <property type="taxonomic scope" value="Eukaryota"/>
</dbReference>
<dbReference type="KEGG" id="hro:HELRODRAFT_173386"/>
<name>T1F6R5_HELRO</name>
<dbReference type="HOGENOM" id="CLU_1733478_0_0_1"/>
<reference evidence="7" key="1">
    <citation type="submission" date="2012-12" db="EMBL/GenBank/DDBJ databases">
        <authorList>
            <person name="Hellsten U."/>
            <person name="Grimwood J."/>
            <person name="Chapman J.A."/>
            <person name="Shapiro H."/>
            <person name="Aerts A."/>
            <person name="Otillar R.P."/>
            <person name="Terry A.Y."/>
            <person name="Boore J.L."/>
            <person name="Simakov O."/>
            <person name="Marletaz F."/>
            <person name="Cho S.-J."/>
            <person name="Edsinger-Gonzales E."/>
            <person name="Havlak P."/>
            <person name="Kuo D.-H."/>
            <person name="Larsson T."/>
            <person name="Lv J."/>
            <person name="Arendt D."/>
            <person name="Savage R."/>
            <person name="Osoegawa K."/>
            <person name="de Jong P."/>
            <person name="Lindberg D.R."/>
            <person name="Seaver E.C."/>
            <person name="Weisblat D.A."/>
            <person name="Putnam N.H."/>
            <person name="Grigoriev I.V."/>
            <person name="Rokhsar D.S."/>
        </authorList>
    </citation>
    <scope>NUCLEOTIDE SEQUENCE</scope>
</reference>
<accession>T1F6R5</accession>
<dbReference type="Proteomes" id="UP000015101">
    <property type="component" value="Unassembled WGS sequence"/>
</dbReference>
<dbReference type="EMBL" id="AMQM01004532">
    <property type="status" value="NOT_ANNOTATED_CDS"/>
    <property type="molecule type" value="Genomic_DNA"/>
</dbReference>
<reference evidence="6" key="3">
    <citation type="submission" date="2015-06" db="UniProtKB">
        <authorList>
            <consortium name="EnsemblMetazoa"/>
        </authorList>
    </citation>
    <scope>IDENTIFICATION</scope>
</reference>
<gene>
    <name evidence="6" type="primary">20204514</name>
    <name evidence="5" type="ORF">HELRODRAFT_173386</name>
</gene>
<comment type="subcellular location">
    <subcellularLocation>
        <location evidence="1">Nucleus</location>
    </subcellularLocation>
</comment>
<evidence type="ECO:0000256" key="4">
    <source>
        <dbReference type="SAM" id="MobiDB-lite"/>
    </source>
</evidence>
<dbReference type="InterPro" id="IPR026060">
    <property type="entry name" value="AMY1"/>
</dbReference>
<feature type="compositionally biased region" description="Low complexity" evidence="4">
    <location>
        <begin position="140"/>
        <end position="151"/>
    </location>
</feature>
<keyword evidence="7" id="KW-1185">Reference proteome</keyword>